<dbReference type="EMBL" id="CP103216">
    <property type="protein sequence ID" value="UVR55302.1"/>
    <property type="molecule type" value="Genomic_DNA"/>
</dbReference>
<evidence type="ECO:0000313" key="1">
    <source>
        <dbReference type="EMBL" id="MCZ2574126.1"/>
    </source>
</evidence>
<accession>D1JNI2</accession>
<dbReference type="EMBL" id="JAPUAV010000037">
    <property type="protein sequence ID" value="MCZ2574126.1"/>
    <property type="molecule type" value="Genomic_DNA"/>
</dbReference>
<dbReference type="Proteomes" id="UP001060330">
    <property type="component" value="Chromosome"/>
</dbReference>
<dbReference type="EMBL" id="QSDG01000011">
    <property type="protein sequence ID" value="RGY68042.1"/>
    <property type="molecule type" value="Genomic_DNA"/>
</dbReference>
<accession>A0A0I9RLQ0</accession>
<dbReference type="Proteomes" id="UP000284614">
    <property type="component" value="Unassembled WGS sequence"/>
</dbReference>
<name>A0A0I9RLQ0_BACFG</name>
<gene>
    <name evidence="2" type="ORF">DXA27_13380</name>
    <name evidence="3" type="ORF">NXX45_16365</name>
    <name evidence="1" type="ORF">O1420_22440</name>
</gene>
<reference evidence="2 4" key="1">
    <citation type="submission" date="2018-08" db="EMBL/GenBank/DDBJ databases">
        <title>A genome reference for cultivated species of the human gut microbiota.</title>
        <authorList>
            <person name="Zou Y."/>
            <person name="Xue W."/>
            <person name="Luo G."/>
        </authorList>
    </citation>
    <scope>NUCLEOTIDE SEQUENCE [LARGE SCALE GENOMIC DNA]</scope>
    <source>
        <strain evidence="2 4">OF01-1</strain>
    </source>
</reference>
<dbReference type="AlphaFoldDB" id="A0A0I9RLQ0"/>
<evidence type="ECO:0000313" key="5">
    <source>
        <dbReference type="Proteomes" id="UP001078742"/>
    </source>
</evidence>
<protein>
    <submittedName>
        <fullName evidence="1">Uncharacterized protein</fullName>
    </submittedName>
</protein>
<proteinExistence type="predicted"/>
<evidence type="ECO:0000313" key="2">
    <source>
        <dbReference type="EMBL" id="RGY68042.1"/>
    </source>
</evidence>
<reference evidence="1" key="3">
    <citation type="submission" date="2022-12" db="EMBL/GenBank/DDBJ databases">
        <title>Development of a Multilocus Sequence Typing Scheme for Bacteroides fragilis Based on Whole Genome Sequencing Data and Clinical Application.</title>
        <authorList>
            <person name="Nielsen F.D."/>
            <person name="Justesen U.S."/>
        </authorList>
    </citation>
    <scope>NUCLEOTIDE SEQUENCE</scope>
    <source>
        <strain evidence="1">BF_BC_VIB_DK_2012_57</strain>
    </source>
</reference>
<reference evidence="3" key="2">
    <citation type="submission" date="2022-08" db="EMBL/GenBank/DDBJ databases">
        <title>Genome Sequencing of Bacteroides fragilis Group Isolates with Nanopore Technology.</title>
        <authorList>
            <person name="Tisza M.J."/>
            <person name="Smith D."/>
            <person name="Dekker J.P."/>
        </authorList>
    </citation>
    <scope>NUCLEOTIDE SEQUENCE</scope>
    <source>
        <strain evidence="3">BFG-70</strain>
    </source>
</reference>
<dbReference type="Proteomes" id="UP001078742">
    <property type="component" value="Unassembled WGS sequence"/>
</dbReference>
<dbReference type="RefSeq" id="WP_008768868.1">
    <property type="nucleotide sequence ID" value="NZ_CAXSXC010000050.1"/>
</dbReference>
<evidence type="ECO:0000313" key="3">
    <source>
        <dbReference type="EMBL" id="UVR55302.1"/>
    </source>
</evidence>
<sequence length="224" mass="25566">MENDRVSLEDLTQGQWLELRYQMEPRNFKRLVERARNAGIDVPACVGVKNYAPKIKFSTLSETARYVRSQDIEAVKTFNRRCENWSIFVTAELRSQARMSFPHNPKRSKGATPLSESINGNVRYDKKYKVEVRSLGFSFARHGVMLHYGASSGHGGYIGSKWRDRFGNIRTTNPASFGKMGQGNRKAVHWFNPVLRKHLPTLADIAAEYCMDMSLNLAGLFLEE</sequence>
<organism evidence="1 5">
    <name type="scientific">Bacteroides fragilis</name>
    <dbReference type="NCBI Taxonomy" id="817"/>
    <lineage>
        <taxon>Bacteria</taxon>
        <taxon>Pseudomonadati</taxon>
        <taxon>Bacteroidota</taxon>
        <taxon>Bacteroidia</taxon>
        <taxon>Bacteroidales</taxon>
        <taxon>Bacteroidaceae</taxon>
        <taxon>Bacteroides</taxon>
    </lineage>
</organism>
<dbReference type="GeneID" id="60367425"/>
<evidence type="ECO:0000313" key="4">
    <source>
        <dbReference type="Proteomes" id="UP000284614"/>
    </source>
</evidence>